<evidence type="ECO:0000313" key="3">
    <source>
        <dbReference type="Proteomes" id="UP001364224"/>
    </source>
</evidence>
<dbReference type="Proteomes" id="UP001364224">
    <property type="component" value="Unassembled WGS sequence"/>
</dbReference>
<feature type="transmembrane region" description="Helical" evidence="1">
    <location>
        <begin position="257"/>
        <end position="277"/>
    </location>
</feature>
<accession>A0ABU8B6G5</accession>
<keyword evidence="1" id="KW-0812">Transmembrane</keyword>
<evidence type="ECO:0000313" key="2">
    <source>
        <dbReference type="EMBL" id="MEH2554060.1"/>
    </source>
</evidence>
<evidence type="ECO:0000256" key="1">
    <source>
        <dbReference type="SAM" id="Phobius"/>
    </source>
</evidence>
<reference evidence="2 3" key="1">
    <citation type="submission" date="2024-02" db="EMBL/GenBank/DDBJ databases">
        <title>Adaptive strategies in a cosmopolitan and abundant soil bacterium.</title>
        <authorList>
            <person name="Carini P."/>
        </authorList>
    </citation>
    <scope>NUCLEOTIDE SEQUENCE [LARGE SCALE GENOMIC DNA]</scope>
    <source>
        <strain evidence="2 3">AZCC 1608</strain>
    </source>
</reference>
<dbReference type="RefSeq" id="WP_334478699.1">
    <property type="nucleotide sequence ID" value="NZ_JAZHRV010000001.1"/>
</dbReference>
<name>A0ABU8B6G5_9BRAD</name>
<dbReference type="EMBL" id="JAZHRV010000001">
    <property type="protein sequence ID" value="MEH2554060.1"/>
    <property type="molecule type" value="Genomic_DNA"/>
</dbReference>
<organism evidence="2 3">
    <name type="scientific">Bradyrhizobium algeriense</name>
    <dbReference type="NCBI Taxonomy" id="634784"/>
    <lineage>
        <taxon>Bacteria</taxon>
        <taxon>Pseudomonadati</taxon>
        <taxon>Pseudomonadota</taxon>
        <taxon>Alphaproteobacteria</taxon>
        <taxon>Hyphomicrobiales</taxon>
        <taxon>Nitrobacteraceae</taxon>
        <taxon>Bradyrhizobium</taxon>
    </lineage>
</organism>
<feature type="transmembrane region" description="Helical" evidence="1">
    <location>
        <begin position="27"/>
        <end position="47"/>
    </location>
</feature>
<protein>
    <recommendedName>
        <fullName evidence="4">Polysaccharide chain length determinant N-terminal domain-containing protein</fullName>
    </recommendedName>
</protein>
<keyword evidence="3" id="KW-1185">Reference proteome</keyword>
<gene>
    <name evidence="2" type="ORF">V1286_001589</name>
</gene>
<proteinExistence type="predicted"/>
<keyword evidence="1" id="KW-0472">Membrane</keyword>
<keyword evidence="1" id="KW-1133">Transmembrane helix</keyword>
<comment type="caution">
    <text evidence="2">The sequence shown here is derived from an EMBL/GenBank/DDBJ whole genome shotgun (WGS) entry which is preliminary data.</text>
</comment>
<sequence length="286" mass="30667">MSVSSTTVPGDHYLSGLLTFLYRTIRANIFSTVLLPLASMLIAYVAALQLPTVYTAQASIRIGRVDGGEAISLTSAVSRINSLAFKQHVVQGMNFPAAEGARPAQLIFGSLTARQDTAADTVGVSVQATTAQQARDIVAVAVALLNEEQRKIQGPLETNIKEQLATYDATISSLLETRDSLAVLTKEDAKAASGDPVLVALRRVWLSDLVSRNEQRLAAARSERNALSARLGGWRTYPTAPLDELYVSSGFAHARPATIAIIAGAVVFLIFLFRAMLRESKAARPD</sequence>
<evidence type="ECO:0008006" key="4">
    <source>
        <dbReference type="Google" id="ProtNLM"/>
    </source>
</evidence>